<organism evidence="6 7">
    <name type="scientific">Cryptobacterium curtum (strain ATCC 700683 / DSM 15641 / CCUG 43107 / 12-3)</name>
    <dbReference type="NCBI Taxonomy" id="469378"/>
    <lineage>
        <taxon>Bacteria</taxon>
        <taxon>Bacillati</taxon>
        <taxon>Actinomycetota</taxon>
        <taxon>Coriobacteriia</taxon>
        <taxon>Eggerthellales</taxon>
        <taxon>Eggerthellaceae</taxon>
        <taxon>Cryptobacterium</taxon>
    </lineage>
</organism>
<keyword evidence="7" id="KW-1185">Reference proteome</keyword>
<dbReference type="InterPro" id="IPR027381">
    <property type="entry name" value="LytR/CpsA/Psr_C"/>
</dbReference>
<feature type="domain" description="LytR/CpsA/Psr regulator C-terminal" evidence="5">
    <location>
        <begin position="422"/>
        <end position="510"/>
    </location>
</feature>
<dbReference type="Pfam" id="PF13399">
    <property type="entry name" value="LytR_C"/>
    <property type="match status" value="1"/>
</dbReference>
<keyword evidence="3" id="KW-0472">Membrane</keyword>
<dbReference type="Gene3D" id="3.40.630.190">
    <property type="entry name" value="LCP protein"/>
    <property type="match status" value="1"/>
</dbReference>
<feature type="compositionally biased region" description="Low complexity" evidence="2">
    <location>
        <begin position="395"/>
        <end position="416"/>
    </location>
</feature>
<dbReference type="STRING" id="469378.Ccur_01650"/>
<reference evidence="6 7" key="1">
    <citation type="journal article" date="2009" name="Stand. Genomic Sci.">
        <title>Complete genome sequence of Cryptobacterium curtum type strain (12-3).</title>
        <authorList>
            <person name="Mavrommatis K."/>
            <person name="Pukall R."/>
            <person name="Rohde C."/>
            <person name="Chen F."/>
            <person name="Sims D."/>
            <person name="Brettin T."/>
            <person name="Kuske C."/>
            <person name="Detter J.C."/>
            <person name="Han C."/>
            <person name="Lapidus A."/>
            <person name="Copeland A."/>
            <person name="Glavina Del Rio T."/>
            <person name="Nolan M."/>
            <person name="Lucas S."/>
            <person name="Tice H."/>
            <person name="Cheng J.F."/>
            <person name="Bruce D."/>
            <person name="Goodwin L."/>
            <person name="Pitluck S."/>
            <person name="Ovchinnikova G."/>
            <person name="Pati A."/>
            <person name="Ivanova N."/>
            <person name="Chen A."/>
            <person name="Palaniappan K."/>
            <person name="Chain P."/>
            <person name="D'haeseleer P."/>
            <person name="Goker M."/>
            <person name="Bristow J."/>
            <person name="Eisen J.A."/>
            <person name="Markowitz V."/>
            <person name="Hugenholtz P."/>
            <person name="Rohde M."/>
            <person name="Klenk H.P."/>
            <person name="Kyrpides N.C."/>
        </authorList>
    </citation>
    <scope>NUCLEOTIDE SEQUENCE [LARGE SCALE GENOMIC DNA]</scope>
    <source>
        <strain evidence="7">ATCC 700683 / DSM 15641 / 12-3</strain>
    </source>
</reference>
<dbReference type="KEGG" id="ccu:Ccur_01650"/>
<sequence length="512" mass="54338">MVQRGSKESSRTARGEYDRYSRSSRERTQGASRSRGRHTSDAAASLSRRGEKSTYSRRDGSARYSQQMHRKRRFSRIIKRTLITLVSLLVVGAIGAFAYMNYLNGNLARGLGGLSNVLVKPSSNSQPFYMLLCGTDQSIQRDKDQSTGGTYRTDSMILARIDPSSKTVTLISLPRDTKVELAGHGIQKLNAAYAFGGSELAVSTVAKISGVDISHFALVDMDGLKEVIDALGGIEVDVPIDINDPDAGGHLSAGSQTLTGEQALILCRSRHAYDSYGDGDAYRAADQRLVLQAIAKKLLSSDPVTIANTVTKLSDYVQTDMSVTDIAGLAQSMQGLDTENNLYTASMPTESVYENKTWYEEIVTDAWKAMMARVDEGLSPTDSTEIDKNTGVVLSNAGSSEGSSSSSGGTSSVASADNKGGTVVVRNGSGKAGVASKVADKIKAAGYSVSDTGNADTFNYKSTMVVYSDSANAQEAEDIAQVVGGGAIAKMNNGSYSMKGDFLVVIGSSYSG</sequence>
<feature type="domain" description="Cell envelope-related transcriptional attenuator" evidence="4">
    <location>
        <begin position="152"/>
        <end position="299"/>
    </location>
</feature>
<gene>
    <name evidence="6" type="ordered locus">Ccur_01650</name>
</gene>
<feature type="region of interest" description="Disordered" evidence="2">
    <location>
        <begin position="1"/>
        <end position="70"/>
    </location>
</feature>
<keyword evidence="3" id="KW-1133">Transmembrane helix</keyword>
<dbReference type="PANTHER" id="PTHR33392">
    <property type="entry name" value="POLYISOPRENYL-TEICHOIC ACID--PEPTIDOGLYCAN TEICHOIC ACID TRANSFERASE TAGU"/>
    <property type="match status" value="1"/>
</dbReference>
<dbReference type="PANTHER" id="PTHR33392:SF6">
    <property type="entry name" value="POLYISOPRENYL-TEICHOIC ACID--PEPTIDOGLYCAN TEICHOIC ACID TRANSFERASE TAGU"/>
    <property type="match status" value="1"/>
</dbReference>
<dbReference type="InterPro" id="IPR050922">
    <property type="entry name" value="LytR/CpsA/Psr_CW_biosynth"/>
</dbReference>
<dbReference type="InterPro" id="IPR004474">
    <property type="entry name" value="LytR_CpsA_psr"/>
</dbReference>
<accession>C7MLU0</accession>
<evidence type="ECO:0000256" key="2">
    <source>
        <dbReference type="SAM" id="MobiDB-lite"/>
    </source>
</evidence>
<protein>
    <submittedName>
        <fullName evidence="6">Cell envelope-related function transcriptional attenuator common domain protein</fullName>
    </submittedName>
</protein>
<proteinExistence type="inferred from homology"/>
<dbReference type="HOGENOM" id="CLU_016455_3_0_11"/>
<dbReference type="AlphaFoldDB" id="C7MLU0"/>
<evidence type="ECO:0000313" key="6">
    <source>
        <dbReference type="EMBL" id="ACU93896.1"/>
    </source>
</evidence>
<keyword evidence="3" id="KW-0812">Transmembrane</keyword>
<evidence type="ECO:0000256" key="3">
    <source>
        <dbReference type="SAM" id="Phobius"/>
    </source>
</evidence>
<evidence type="ECO:0000256" key="1">
    <source>
        <dbReference type="ARBA" id="ARBA00006068"/>
    </source>
</evidence>
<name>C7MLU0_CRYCD</name>
<evidence type="ECO:0000313" key="7">
    <source>
        <dbReference type="Proteomes" id="UP000000954"/>
    </source>
</evidence>
<evidence type="ECO:0000259" key="5">
    <source>
        <dbReference type="Pfam" id="PF13399"/>
    </source>
</evidence>
<dbReference type="Proteomes" id="UP000000954">
    <property type="component" value="Chromosome"/>
</dbReference>
<dbReference type="eggNOG" id="COG1316">
    <property type="taxonomic scope" value="Bacteria"/>
</dbReference>
<feature type="region of interest" description="Disordered" evidence="2">
    <location>
        <begin position="378"/>
        <end position="419"/>
    </location>
</feature>
<feature type="compositionally biased region" description="Basic and acidic residues" evidence="2">
    <location>
        <begin position="48"/>
        <end position="61"/>
    </location>
</feature>
<dbReference type="Pfam" id="PF03816">
    <property type="entry name" value="LytR_cpsA_psr"/>
    <property type="match status" value="1"/>
</dbReference>
<comment type="similarity">
    <text evidence="1">Belongs to the LytR/CpsA/Psr (LCP) family.</text>
</comment>
<dbReference type="NCBIfam" id="TIGR00350">
    <property type="entry name" value="lytR_cpsA_psr"/>
    <property type="match status" value="1"/>
</dbReference>
<feature type="transmembrane region" description="Helical" evidence="3">
    <location>
        <begin position="77"/>
        <end position="100"/>
    </location>
</feature>
<dbReference type="EMBL" id="CP001682">
    <property type="protein sequence ID" value="ACU93896.1"/>
    <property type="molecule type" value="Genomic_DNA"/>
</dbReference>
<dbReference type="Gene3D" id="3.30.70.2390">
    <property type="match status" value="1"/>
</dbReference>
<dbReference type="RefSeq" id="WP_012802585.1">
    <property type="nucleotide sequence ID" value="NC_013170.1"/>
</dbReference>
<feature type="compositionally biased region" description="Basic and acidic residues" evidence="2">
    <location>
        <begin position="1"/>
        <end position="28"/>
    </location>
</feature>
<evidence type="ECO:0000259" key="4">
    <source>
        <dbReference type="Pfam" id="PF03816"/>
    </source>
</evidence>